<reference evidence="1" key="1">
    <citation type="submission" date="2021-05" db="EMBL/GenBank/DDBJ databases">
        <authorList>
            <person name="Pan Q."/>
            <person name="Jouanno E."/>
            <person name="Zahm M."/>
            <person name="Klopp C."/>
            <person name="Cabau C."/>
            <person name="Louis A."/>
            <person name="Berthelot C."/>
            <person name="Parey E."/>
            <person name="Roest Crollius H."/>
            <person name="Montfort J."/>
            <person name="Robinson-Rechavi M."/>
            <person name="Bouchez O."/>
            <person name="Lampietro C."/>
            <person name="Lopez Roques C."/>
            <person name="Donnadieu C."/>
            <person name="Postlethwait J."/>
            <person name="Bobe J."/>
            <person name="Dillon D."/>
            <person name="Chandos A."/>
            <person name="von Hippel F."/>
            <person name="Guiguen Y."/>
        </authorList>
    </citation>
    <scope>NUCLEOTIDE SEQUENCE</scope>
    <source>
        <strain evidence="1">YG-Jan2019</strain>
    </source>
</reference>
<dbReference type="EMBL" id="CM055730">
    <property type="protein sequence ID" value="KAJ8013620.1"/>
    <property type="molecule type" value="Genomic_DNA"/>
</dbReference>
<proteinExistence type="predicted"/>
<gene>
    <name evidence="1" type="ORF">DPEC_G00031690</name>
</gene>
<comment type="caution">
    <text evidence="1">The sequence shown here is derived from an EMBL/GenBank/DDBJ whole genome shotgun (WGS) entry which is preliminary data.</text>
</comment>
<sequence length="175" mass="20320">MINQNKCEKRHNYTSRKYEGTWFPHIEQPQMAKTETINMSTITGPTLSQCKITEKYPKIFKNTEHKSENRQFPYSAHDNRETIRDSVEAFDTGLGCKKFYRDGRTNYSRFFLWSPGKSDGGLGLSSSYRTDYLSTQEVSPIDTCNHRRFPRNHLEKNSAALTYSKVDGNFPLGRN</sequence>
<accession>A0ACC2HD04</accession>
<dbReference type="Proteomes" id="UP001157502">
    <property type="component" value="Chromosome 3"/>
</dbReference>
<organism evidence="1 2">
    <name type="scientific">Dallia pectoralis</name>
    <name type="common">Alaska blackfish</name>
    <dbReference type="NCBI Taxonomy" id="75939"/>
    <lineage>
        <taxon>Eukaryota</taxon>
        <taxon>Metazoa</taxon>
        <taxon>Chordata</taxon>
        <taxon>Craniata</taxon>
        <taxon>Vertebrata</taxon>
        <taxon>Euteleostomi</taxon>
        <taxon>Actinopterygii</taxon>
        <taxon>Neopterygii</taxon>
        <taxon>Teleostei</taxon>
        <taxon>Protacanthopterygii</taxon>
        <taxon>Esociformes</taxon>
        <taxon>Umbridae</taxon>
        <taxon>Dallia</taxon>
    </lineage>
</organism>
<keyword evidence="2" id="KW-1185">Reference proteome</keyword>
<protein>
    <submittedName>
        <fullName evidence="1">Uncharacterized protein</fullName>
    </submittedName>
</protein>
<name>A0ACC2HD04_DALPE</name>
<evidence type="ECO:0000313" key="2">
    <source>
        <dbReference type="Proteomes" id="UP001157502"/>
    </source>
</evidence>
<evidence type="ECO:0000313" key="1">
    <source>
        <dbReference type="EMBL" id="KAJ8013620.1"/>
    </source>
</evidence>